<name>A0A6H5J4K6_9HYME</name>
<organism evidence="1 2">
    <name type="scientific">Trichogramma brassicae</name>
    <dbReference type="NCBI Taxonomy" id="86971"/>
    <lineage>
        <taxon>Eukaryota</taxon>
        <taxon>Metazoa</taxon>
        <taxon>Ecdysozoa</taxon>
        <taxon>Arthropoda</taxon>
        <taxon>Hexapoda</taxon>
        <taxon>Insecta</taxon>
        <taxon>Pterygota</taxon>
        <taxon>Neoptera</taxon>
        <taxon>Endopterygota</taxon>
        <taxon>Hymenoptera</taxon>
        <taxon>Apocrita</taxon>
        <taxon>Proctotrupomorpha</taxon>
        <taxon>Chalcidoidea</taxon>
        <taxon>Trichogrammatidae</taxon>
        <taxon>Trichogramma</taxon>
    </lineage>
</organism>
<evidence type="ECO:0000313" key="2">
    <source>
        <dbReference type="Proteomes" id="UP000479190"/>
    </source>
</evidence>
<evidence type="ECO:0000313" key="1">
    <source>
        <dbReference type="EMBL" id="CAB0044415.1"/>
    </source>
</evidence>
<gene>
    <name evidence="1" type="ORF">TBRA_LOCUS16003</name>
</gene>
<dbReference type="AlphaFoldDB" id="A0A6H5J4K6"/>
<sequence>MKDRTNSGNDDADEEYIGTIYIHGSCGAGAYRVQRCARKKCLRKQQTVMVSLRIVAPRAIRQPEFCAATVAYGNTHFSDDDRRYIYVWLLLLKKEAREVSLRRLCGWVATLRHGGSSKFTCTSESSREDPVVDLAFQSFTILKKSLVRSTDTYPHNETPRDVYRGRRSYTRKVVKKVLVLPVARAVCISNVSHPLPPPLQPPPPPSRFLHVKARRSLAARSGIKQVKSKDIATRTMSLASKVSSVKARQRLISWSRAYIVQKPHLDNFGNDKTTASTDPTLQTIQRVQVRIL</sequence>
<dbReference type="Proteomes" id="UP000479190">
    <property type="component" value="Unassembled WGS sequence"/>
</dbReference>
<accession>A0A6H5J4K6</accession>
<proteinExistence type="predicted"/>
<dbReference type="EMBL" id="CADCXV010001449">
    <property type="protein sequence ID" value="CAB0044415.1"/>
    <property type="molecule type" value="Genomic_DNA"/>
</dbReference>
<reference evidence="1 2" key="1">
    <citation type="submission" date="2020-02" db="EMBL/GenBank/DDBJ databases">
        <authorList>
            <person name="Ferguson B K."/>
        </authorList>
    </citation>
    <scope>NUCLEOTIDE SEQUENCE [LARGE SCALE GENOMIC DNA]</scope>
</reference>
<keyword evidence="2" id="KW-1185">Reference proteome</keyword>
<protein>
    <submittedName>
        <fullName evidence="1">Uncharacterized protein</fullName>
    </submittedName>
</protein>